<feature type="region of interest" description="Disordered" evidence="8">
    <location>
        <begin position="231"/>
        <end position="254"/>
    </location>
</feature>
<dbReference type="PANTHER" id="PTHR10082:SF3">
    <property type="entry name" value="INTEGRIN BETA-LIKE PROTEIN 1"/>
    <property type="match status" value="1"/>
</dbReference>
<evidence type="ECO:0000256" key="2">
    <source>
        <dbReference type="ARBA" id="ARBA00007449"/>
    </source>
</evidence>
<dbReference type="GO" id="GO:0007229">
    <property type="term" value="P:integrin-mediated signaling pathway"/>
    <property type="evidence" value="ECO:0007669"/>
    <property type="project" value="UniProtKB-KW"/>
</dbReference>
<reference evidence="10 11" key="1">
    <citation type="submission" date="2019-07" db="EMBL/GenBank/DDBJ databases">
        <title>Whole genome shotgun sequence of Rhodospirillum oryzae NBRC 107573.</title>
        <authorList>
            <person name="Hosoyama A."/>
            <person name="Uohara A."/>
            <person name="Ohji S."/>
            <person name="Ichikawa N."/>
        </authorList>
    </citation>
    <scope>NUCLEOTIDE SEQUENCE [LARGE SCALE GENOMIC DNA]</scope>
    <source>
        <strain evidence="10 11">NBRC 107573</strain>
    </source>
</reference>
<dbReference type="GO" id="GO:0008305">
    <property type="term" value="C:integrin complex"/>
    <property type="evidence" value="ECO:0007669"/>
    <property type="project" value="TreeGrafter"/>
</dbReference>
<dbReference type="GO" id="GO:0007160">
    <property type="term" value="P:cell-matrix adhesion"/>
    <property type="evidence" value="ECO:0007669"/>
    <property type="project" value="TreeGrafter"/>
</dbReference>
<comment type="caution">
    <text evidence="10">The sequence shown here is derived from an EMBL/GenBank/DDBJ whole genome shotgun (WGS) entry which is preliminary data.</text>
</comment>
<dbReference type="Proteomes" id="UP000321567">
    <property type="component" value="Unassembled WGS sequence"/>
</dbReference>
<name>A0A512H8H9_9PROT</name>
<dbReference type="RefSeq" id="WP_147163756.1">
    <property type="nucleotide sequence ID" value="NZ_BJZO01000046.1"/>
</dbReference>
<gene>
    <name evidence="10" type="ORF">ROR02_18590</name>
</gene>
<evidence type="ECO:0000259" key="9">
    <source>
        <dbReference type="PROSITE" id="PS50234"/>
    </source>
</evidence>
<dbReference type="PROSITE" id="PS50234">
    <property type="entry name" value="VWFA"/>
    <property type="match status" value="1"/>
</dbReference>
<dbReference type="GO" id="GO:0098609">
    <property type="term" value="P:cell-cell adhesion"/>
    <property type="evidence" value="ECO:0007669"/>
    <property type="project" value="TreeGrafter"/>
</dbReference>
<dbReference type="GO" id="GO:0016477">
    <property type="term" value="P:cell migration"/>
    <property type="evidence" value="ECO:0007669"/>
    <property type="project" value="TreeGrafter"/>
</dbReference>
<evidence type="ECO:0000313" key="11">
    <source>
        <dbReference type="Proteomes" id="UP000321567"/>
    </source>
</evidence>
<keyword evidence="3" id="KW-0812">Transmembrane</keyword>
<dbReference type="SUPFAM" id="SSF53300">
    <property type="entry name" value="vWA-like"/>
    <property type="match status" value="1"/>
</dbReference>
<evidence type="ECO:0000256" key="3">
    <source>
        <dbReference type="ARBA" id="ARBA00022692"/>
    </source>
</evidence>
<keyword evidence="6" id="KW-1015">Disulfide bond</keyword>
<dbReference type="EMBL" id="BJZO01000046">
    <property type="protein sequence ID" value="GEO81728.1"/>
    <property type="molecule type" value="Genomic_DNA"/>
</dbReference>
<comment type="subcellular location">
    <subcellularLocation>
        <location evidence="1">Membrane</location>
        <topology evidence="1">Single-pass type I membrane protein</topology>
    </subcellularLocation>
</comment>
<dbReference type="InterPro" id="IPR002369">
    <property type="entry name" value="Integrin_bsu_VWA"/>
</dbReference>
<evidence type="ECO:0000256" key="6">
    <source>
        <dbReference type="ARBA" id="ARBA00023157"/>
    </source>
</evidence>
<dbReference type="GO" id="GO:0005178">
    <property type="term" value="F:integrin binding"/>
    <property type="evidence" value="ECO:0007669"/>
    <property type="project" value="TreeGrafter"/>
</dbReference>
<dbReference type="Gene3D" id="3.40.50.410">
    <property type="entry name" value="von Willebrand factor, type A domain"/>
    <property type="match status" value="1"/>
</dbReference>
<feature type="domain" description="VWFA" evidence="9">
    <location>
        <begin position="101"/>
        <end position="314"/>
    </location>
</feature>
<dbReference type="Pfam" id="PF00362">
    <property type="entry name" value="Integrin_beta"/>
    <property type="match status" value="1"/>
</dbReference>
<proteinExistence type="inferred from homology"/>
<dbReference type="PANTHER" id="PTHR10082">
    <property type="entry name" value="INTEGRIN BETA SUBUNIT"/>
    <property type="match status" value="1"/>
</dbReference>
<dbReference type="InterPro" id="IPR002035">
    <property type="entry name" value="VWF_A"/>
</dbReference>
<evidence type="ECO:0000256" key="5">
    <source>
        <dbReference type="ARBA" id="ARBA00023136"/>
    </source>
</evidence>
<dbReference type="GO" id="GO:0009986">
    <property type="term" value="C:cell surface"/>
    <property type="evidence" value="ECO:0007669"/>
    <property type="project" value="TreeGrafter"/>
</dbReference>
<keyword evidence="7" id="KW-0325">Glycoprotein</keyword>
<dbReference type="PRINTS" id="PR01186">
    <property type="entry name" value="INTEGRINB"/>
</dbReference>
<dbReference type="GO" id="GO:0033627">
    <property type="term" value="P:cell adhesion mediated by integrin"/>
    <property type="evidence" value="ECO:0007669"/>
    <property type="project" value="TreeGrafter"/>
</dbReference>
<keyword evidence="5" id="KW-0472">Membrane</keyword>
<dbReference type="GO" id="GO:0005925">
    <property type="term" value="C:focal adhesion"/>
    <property type="evidence" value="ECO:0007669"/>
    <property type="project" value="TreeGrafter"/>
</dbReference>
<evidence type="ECO:0000256" key="8">
    <source>
        <dbReference type="SAM" id="MobiDB-lite"/>
    </source>
</evidence>
<sequence length="323" mass="34639">MEPGAIPSSTRRGRLLLGALWGLLALLLSVAGWQSLKACGVRWPGGAVSWCRIPDQGAALASLEQQRQRLLADLAALEHQAEALPECSPGCFSAADERPLDVFWLQDVSSSFSDDLPNLKAAMQDLAKRRAEGLLPAGFRLGVGSFSDKPLPPHGVAPVDFTFRLDLPLTQDVAKAVHVVETLRVANGGDTPEEAQWEAVIEALGRQEELGFTPGSRRFLVVVTDAPASEAGAWRGAPRPEDGNADSDPLNEDYPSRQQVKDKIVEADITPVFLVANTISQNYYRKMVRFLGRGTVVPISSTSEGLLSALLAGLATVCHEASP</sequence>
<evidence type="ECO:0000256" key="7">
    <source>
        <dbReference type="ARBA" id="ARBA00023180"/>
    </source>
</evidence>
<dbReference type="OrthoDB" id="7355596at2"/>
<protein>
    <recommendedName>
        <fullName evidence="9">VWFA domain-containing protein</fullName>
    </recommendedName>
</protein>
<keyword evidence="11" id="KW-1185">Reference proteome</keyword>
<evidence type="ECO:0000256" key="1">
    <source>
        <dbReference type="ARBA" id="ARBA00004479"/>
    </source>
</evidence>
<organism evidence="10 11">
    <name type="scientific">Pararhodospirillum oryzae</name>
    <dbReference type="NCBI Taxonomy" id="478448"/>
    <lineage>
        <taxon>Bacteria</taxon>
        <taxon>Pseudomonadati</taxon>
        <taxon>Pseudomonadota</taxon>
        <taxon>Alphaproteobacteria</taxon>
        <taxon>Rhodospirillales</taxon>
        <taxon>Rhodospirillaceae</taxon>
        <taxon>Pararhodospirillum</taxon>
    </lineage>
</organism>
<dbReference type="InterPro" id="IPR036465">
    <property type="entry name" value="vWFA_dom_sf"/>
</dbReference>
<keyword evidence="4" id="KW-0401">Integrin</keyword>
<comment type="similarity">
    <text evidence="2">Belongs to the integrin beta chain family.</text>
</comment>
<evidence type="ECO:0000256" key="4">
    <source>
        <dbReference type="ARBA" id="ARBA00023037"/>
    </source>
</evidence>
<accession>A0A512H8H9</accession>
<dbReference type="InterPro" id="IPR015812">
    <property type="entry name" value="Integrin_bsu"/>
</dbReference>
<evidence type="ECO:0000313" key="10">
    <source>
        <dbReference type="EMBL" id="GEO81728.1"/>
    </source>
</evidence>
<dbReference type="AlphaFoldDB" id="A0A512H8H9"/>